<dbReference type="SMART" id="SM00861">
    <property type="entry name" value="Transket_pyr"/>
    <property type="match status" value="1"/>
</dbReference>
<accession>A0A2M8Q7N7</accession>
<evidence type="ECO:0000256" key="2">
    <source>
        <dbReference type="ARBA" id="ARBA00023002"/>
    </source>
</evidence>
<evidence type="ECO:0000256" key="1">
    <source>
        <dbReference type="ARBA" id="ARBA00001964"/>
    </source>
</evidence>
<feature type="domain" description="Transketolase-like pyrimidine-binding" evidence="4">
    <location>
        <begin position="1"/>
        <end position="109"/>
    </location>
</feature>
<dbReference type="GO" id="GO:0016491">
    <property type="term" value="F:oxidoreductase activity"/>
    <property type="evidence" value="ECO:0007669"/>
    <property type="project" value="UniProtKB-KW"/>
</dbReference>
<keyword evidence="3" id="KW-0786">Thiamine pyrophosphate</keyword>
<keyword evidence="2" id="KW-0560">Oxidoreductase</keyword>
<dbReference type="Proteomes" id="UP000230790">
    <property type="component" value="Unassembled WGS sequence"/>
</dbReference>
<reference evidence="5 6" key="1">
    <citation type="submission" date="2017-11" db="EMBL/GenBank/DDBJ databases">
        <title>Evolution of Phototrophy in the Chloroflexi Phylum Driven by Horizontal Gene Transfer.</title>
        <authorList>
            <person name="Ward L.M."/>
            <person name="Hemp J."/>
            <person name="Shih P.M."/>
            <person name="Mcglynn S.E."/>
            <person name="Fischer W."/>
        </authorList>
    </citation>
    <scope>NUCLEOTIDE SEQUENCE [LARGE SCALE GENOMIC DNA]</scope>
    <source>
        <strain evidence="5">JP3_7</strain>
    </source>
</reference>
<dbReference type="Gene3D" id="3.40.50.970">
    <property type="match status" value="1"/>
</dbReference>
<comment type="cofactor">
    <cofactor evidence="1">
        <name>thiamine diphosphate</name>
        <dbReference type="ChEBI" id="CHEBI:58937"/>
    </cofactor>
</comment>
<name>A0A2M8Q7N7_9CHLR</name>
<dbReference type="Pfam" id="PF02780">
    <property type="entry name" value="Transketolase_C"/>
    <property type="match status" value="1"/>
</dbReference>
<feature type="non-terminal residue" evidence="5">
    <location>
        <position position="1"/>
    </location>
</feature>
<evidence type="ECO:0000313" key="6">
    <source>
        <dbReference type="Proteomes" id="UP000230790"/>
    </source>
</evidence>
<sequence>AMNGMLPIVEIMTCNFSLLALDQILNNAATILHMSGGLFHVPLVIRMGTGGGKRLAAQHSHTFDGWYAHIPGLKVLAPATVEDARGMLESALADPNPVLIFENTLLYNNKAELPVNAGPVPIDKAAVRREGKDLTIIAYGMALIKSLEAAEKLAAEGIDCEVID</sequence>
<dbReference type="InterPro" id="IPR033248">
    <property type="entry name" value="Transketolase_C"/>
</dbReference>
<dbReference type="SUPFAM" id="SSF52518">
    <property type="entry name" value="Thiamin diphosphate-binding fold (THDP-binding)"/>
    <property type="match status" value="1"/>
</dbReference>
<comment type="caution">
    <text evidence="5">The sequence shown here is derived from an EMBL/GenBank/DDBJ whole genome shotgun (WGS) entry which is preliminary data.</text>
</comment>
<dbReference type="AlphaFoldDB" id="A0A2M8Q7N7"/>
<feature type="non-terminal residue" evidence="5">
    <location>
        <position position="164"/>
    </location>
</feature>
<dbReference type="SUPFAM" id="SSF52922">
    <property type="entry name" value="TK C-terminal domain-like"/>
    <property type="match status" value="1"/>
</dbReference>
<dbReference type="Gene3D" id="3.40.50.920">
    <property type="match status" value="1"/>
</dbReference>
<evidence type="ECO:0000259" key="4">
    <source>
        <dbReference type="SMART" id="SM00861"/>
    </source>
</evidence>
<dbReference type="InterPro" id="IPR005475">
    <property type="entry name" value="Transketolase-like_Pyr-bd"/>
</dbReference>
<organism evidence="5 6">
    <name type="scientific">Candidatus Thermofonsia Clade 3 bacterium</name>
    <dbReference type="NCBI Taxonomy" id="2364212"/>
    <lineage>
        <taxon>Bacteria</taxon>
        <taxon>Bacillati</taxon>
        <taxon>Chloroflexota</taxon>
        <taxon>Candidatus Thermofontia</taxon>
        <taxon>Candidatus Thermofonsia Clade 3</taxon>
    </lineage>
</organism>
<dbReference type="InterPro" id="IPR029061">
    <property type="entry name" value="THDP-binding"/>
</dbReference>
<gene>
    <name evidence="5" type="ORF">CUN48_16910</name>
</gene>
<dbReference type="Pfam" id="PF02779">
    <property type="entry name" value="Transket_pyr"/>
    <property type="match status" value="1"/>
</dbReference>
<proteinExistence type="predicted"/>
<dbReference type="EMBL" id="PGTN01000718">
    <property type="protein sequence ID" value="PJF45828.1"/>
    <property type="molecule type" value="Genomic_DNA"/>
</dbReference>
<protein>
    <submittedName>
        <fullName evidence="5">Dehydrogenase</fullName>
    </submittedName>
</protein>
<dbReference type="PANTHER" id="PTHR43257:SF2">
    <property type="entry name" value="PYRUVATE DEHYDROGENASE E1 COMPONENT SUBUNIT BETA"/>
    <property type="match status" value="1"/>
</dbReference>
<evidence type="ECO:0000256" key="3">
    <source>
        <dbReference type="ARBA" id="ARBA00023052"/>
    </source>
</evidence>
<dbReference type="InterPro" id="IPR009014">
    <property type="entry name" value="Transketo_C/PFOR_II"/>
</dbReference>
<dbReference type="PANTHER" id="PTHR43257">
    <property type="entry name" value="PYRUVATE DEHYDROGENASE E1 COMPONENT BETA SUBUNIT"/>
    <property type="match status" value="1"/>
</dbReference>
<evidence type="ECO:0000313" key="5">
    <source>
        <dbReference type="EMBL" id="PJF45828.1"/>
    </source>
</evidence>